<accession>A0A2U8I2W7</accession>
<dbReference type="KEGG" id="fsm:CCS41_01380"/>
<dbReference type="InterPro" id="IPR036709">
    <property type="entry name" value="Autotransporte_beta_dom_sf"/>
</dbReference>
<evidence type="ECO:0000313" key="3">
    <source>
        <dbReference type="Proteomes" id="UP000261875"/>
    </source>
</evidence>
<dbReference type="InterPro" id="IPR012332">
    <property type="entry name" value="Autotransporter_pectin_lyase_C"/>
</dbReference>
<dbReference type="InterPro" id="IPR043990">
    <property type="entry name" value="AC_1"/>
</dbReference>
<name>A0A2U8I2W7_9GAMM</name>
<dbReference type="SUPFAM" id="SSF103515">
    <property type="entry name" value="Autotransporter"/>
    <property type="match status" value="1"/>
</dbReference>
<dbReference type="OrthoDB" id="6462569at2"/>
<dbReference type="EMBL" id="CP021659">
    <property type="protein sequence ID" value="AWK13457.1"/>
    <property type="molecule type" value="Genomic_DNA"/>
</dbReference>
<dbReference type="AlphaFoldDB" id="A0A2U8I2W7"/>
<dbReference type="PROSITE" id="PS51208">
    <property type="entry name" value="AUTOTRANSPORTER"/>
    <property type="match status" value="1"/>
</dbReference>
<reference evidence="2 3" key="1">
    <citation type="submission" date="2017-05" db="EMBL/GenBank/DDBJ databases">
        <title>Genome sequence of Candidatus Fukatsuia symbiotica and Candidatus Hamiltonella defensa from Acyrthosiphon pisum strain 5D.</title>
        <authorList>
            <person name="Patel V.A."/>
            <person name="Chevignon G."/>
            <person name="Russell J.A."/>
            <person name="Oliver K.M."/>
        </authorList>
    </citation>
    <scope>NUCLEOTIDE SEQUENCE [LARGE SCALE GENOMIC DNA]</scope>
    <source>
        <strain evidence="2 3">5D</strain>
    </source>
</reference>
<dbReference type="SUPFAM" id="SSF51126">
    <property type="entry name" value="Pectin lyase-like"/>
    <property type="match status" value="1"/>
</dbReference>
<gene>
    <name evidence="2" type="ORF">CCS41_01380</name>
</gene>
<dbReference type="CDD" id="cd01344">
    <property type="entry name" value="PL2_Passenger_AT"/>
    <property type="match status" value="1"/>
</dbReference>
<dbReference type="STRING" id="1878942.GCA_900128755_01354"/>
<dbReference type="GO" id="GO:0019867">
    <property type="term" value="C:outer membrane"/>
    <property type="evidence" value="ECO:0007669"/>
    <property type="project" value="InterPro"/>
</dbReference>
<proteinExistence type="predicted"/>
<organism evidence="2 3">
    <name type="scientific">Candidatus Fukatsuia symbiotica</name>
    <dbReference type="NCBI Taxonomy" id="1878942"/>
    <lineage>
        <taxon>Bacteria</taxon>
        <taxon>Pseudomonadati</taxon>
        <taxon>Pseudomonadota</taxon>
        <taxon>Gammaproteobacteria</taxon>
        <taxon>Enterobacterales</taxon>
        <taxon>Yersiniaceae</taxon>
        <taxon>Candidatus Fukatsuia</taxon>
    </lineage>
</organism>
<feature type="domain" description="Autotransporter" evidence="1">
    <location>
        <begin position="629"/>
        <end position="909"/>
    </location>
</feature>
<sequence length="909" mass="98736">MPFRFKFAFSRIFYHLFNNGKKNGRLCRLYEIYFFINGMLMRSPNLGLFNFSIIATLSGLSFSVVANTGNVENTIITSPMVTGCMLKTDNSSVTVDSSGSISIISNTNRTSQGVGILATGDTTFGKIINHGKIMGAGQSRGIEIEEGATVNAIINTGEITTEGHGIELGFNNSLATVNRGTEEFGIYNSGLIKTSRSIWSDESGIRIHNQSKLDGLFNSGTISGYQHAIFVSDTEGTINNNIVNNGSLSGESLHGIYNIGKIDGIINQNSIAGKMDGVRNEGRIKNINNSGSITGEQTGITNEGTVDSIVNTGTVGSTRYAINNTGTITDSIDNYGRLNGNVELSHATLNLLRNASVSGIINGNSGSAITVGTNVLPTNYTANDHASVGKVSVTSDSVLTLGKEIIWSANGADGITIDGDLLLNEQSTLRGNSTNNNKIFLIGHSANIDGNLMNNRSLILNPHTVSTGNTLNITRNYTGETDSTLFLATVLGDDNSLTDKLIIDGDANGTTTVHITNIKGKGAQTQNGIEIIKINGASNAIFLPGGRIVAGSYDYNLVKKNANWYLTSTDTTEPKINPVEPEINEPIKEPILRPEVGGYLNNITIANTMFNMRLHERLGEMQYTDFLGSKEKITNLWFRSTGGRSLYSDKSGQISTQADRYVFQIGADIAQWSSDGDDRLHLGIMAGHGNNSASALSKVTGYQAKGGIEGYSTGLYTTWYANQQDKSGPYLDSWVLWNWFNNYISGHGLPRENYRSKGITASLETGYSFHIAEVGIHSYWLQPQAQIIWMNVKGNTHYEANGTRITHSGQGDIQLRLGTRVYMRAHHDVTRGQFQPFIEANWFNNSQKQRVSMDGLNNNIVGSKNSGELRIGVEGYTPTGTQIWGSFGQQWGNYNYKDTQVILGIKYSF</sequence>
<dbReference type="PANTHER" id="PTHR12338">
    <property type="entry name" value="AUTOTRANSPORTER"/>
    <property type="match status" value="1"/>
</dbReference>
<dbReference type="SMART" id="SM00869">
    <property type="entry name" value="Autotransporter"/>
    <property type="match status" value="1"/>
</dbReference>
<dbReference type="InterPro" id="IPR011050">
    <property type="entry name" value="Pectin_lyase_fold/virulence"/>
</dbReference>
<dbReference type="InterPro" id="IPR006315">
    <property type="entry name" value="OM_autotransptr_brl_dom"/>
</dbReference>
<dbReference type="Gene3D" id="2.160.20.20">
    <property type="match status" value="1"/>
</dbReference>
<evidence type="ECO:0000259" key="1">
    <source>
        <dbReference type="PROSITE" id="PS51208"/>
    </source>
</evidence>
<dbReference type="InterPro" id="IPR050909">
    <property type="entry name" value="Bact_Autotransporter_VF"/>
</dbReference>
<dbReference type="Pfam" id="PF03797">
    <property type="entry name" value="Autotransporter"/>
    <property type="match status" value="1"/>
</dbReference>
<dbReference type="NCBIfam" id="TIGR01414">
    <property type="entry name" value="autotrans_barl"/>
    <property type="match status" value="1"/>
</dbReference>
<keyword evidence="3" id="KW-1185">Reference proteome</keyword>
<protein>
    <recommendedName>
        <fullName evidence="1">Autotransporter domain-containing protein</fullName>
    </recommendedName>
</protein>
<dbReference type="Gene3D" id="2.40.128.130">
    <property type="entry name" value="Autotransporter beta-domain"/>
    <property type="match status" value="1"/>
</dbReference>
<dbReference type="InterPro" id="IPR005546">
    <property type="entry name" value="Autotransporte_beta"/>
</dbReference>
<dbReference type="Pfam" id="PF18883">
    <property type="entry name" value="AC_1"/>
    <property type="match status" value="1"/>
</dbReference>
<dbReference type="Proteomes" id="UP000261875">
    <property type="component" value="Chromosome"/>
</dbReference>
<evidence type="ECO:0000313" key="2">
    <source>
        <dbReference type="EMBL" id="AWK13457.1"/>
    </source>
</evidence>
<dbReference type="PANTHER" id="PTHR12338:SF5">
    <property type="entry name" value="ANTIGEN 43-RELATED"/>
    <property type="match status" value="1"/>
</dbReference>